<evidence type="ECO:0000313" key="2">
    <source>
        <dbReference type="Proteomes" id="UP000192434"/>
    </source>
</evidence>
<organism evidence="1 2">
    <name type="scientific">Mycobacteroides saopaulense</name>
    <dbReference type="NCBI Taxonomy" id="1578165"/>
    <lineage>
        <taxon>Bacteria</taxon>
        <taxon>Bacillati</taxon>
        <taxon>Actinomycetota</taxon>
        <taxon>Actinomycetes</taxon>
        <taxon>Mycobacteriales</taxon>
        <taxon>Mycobacteriaceae</taxon>
        <taxon>Mycobacteroides</taxon>
    </lineage>
</organism>
<dbReference type="OrthoDB" id="9867831at2"/>
<accession>A0A1X0J7V2</accession>
<evidence type="ECO:0000313" key="1">
    <source>
        <dbReference type="EMBL" id="ORB58218.1"/>
    </source>
</evidence>
<dbReference type="Proteomes" id="UP000192434">
    <property type="component" value="Unassembled WGS sequence"/>
</dbReference>
<protein>
    <submittedName>
        <fullName evidence="1">Uncharacterized protein</fullName>
    </submittedName>
</protein>
<name>A0A1X0J7V2_9MYCO</name>
<proteinExistence type="predicted"/>
<dbReference type="EMBL" id="MVII01000012">
    <property type="protein sequence ID" value="ORB58218.1"/>
    <property type="molecule type" value="Genomic_DNA"/>
</dbReference>
<dbReference type="AlphaFoldDB" id="A0A1X0J7V2"/>
<sequence>MTFVFHYEVLKMFSDTARPNTPPFRSAYDGFTLGIREAVGAGTRNIEAILVVRLGDEVTHAAPACSVRS</sequence>
<reference evidence="1 2" key="1">
    <citation type="submission" date="2016-12" db="EMBL/GenBank/DDBJ databases">
        <title>The new phylogeny of genus Mycobacterium.</title>
        <authorList>
            <person name="Tortoli E."/>
            <person name="Trovato A."/>
            <person name="Cirillo D.M."/>
        </authorList>
    </citation>
    <scope>NUCLEOTIDE SEQUENCE [LARGE SCALE GENOMIC DNA]</scope>
    <source>
        <strain evidence="1 2">CCUG 66554</strain>
    </source>
</reference>
<gene>
    <name evidence="1" type="ORF">BST43_11295</name>
</gene>
<comment type="caution">
    <text evidence="1">The sequence shown here is derived from an EMBL/GenBank/DDBJ whole genome shotgun (WGS) entry which is preliminary data.</text>
</comment>